<evidence type="ECO:0000313" key="3">
    <source>
        <dbReference type="EMBL" id="KAK2585658.1"/>
    </source>
</evidence>
<protein>
    <submittedName>
        <fullName evidence="3">Uncharacterized protein</fullName>
    </submittedName>
</protein>
<feature type="chain" id="PRO_5042240640" evidence="2">
    <location>
        <begin position="22"/>
        <end position="726"/>
    </location>
</feature>
<feature type="signal peptide" evidence="2">
    <location>
        <begin position="1"/>
        <end position="21"/>
    </location>
</feature>
<keyword evidence="2" id="KW-0732">Signal</keyword>
<gene>
    <name evidence="3" type="ORF">KPH14_010276</name>
</gene>
<comment type="caution">
    <text evidence="3">The sequence shown here is derived from an EMBL/GenBank/DDBJ whole genome shotgun (WGS) entry which is preliminary data.</text>
</comment>
<sequence length="726" mass="80113">MKGYEKSLVLVVVIAVALVDAFKNGRSIGSGSTVFETSNFPSYQGPRQHPPYHEQHRPFREQSFGQSVRTFRQPTSYRERSVLGDYSSFKNRPIHYRETSSYQNSPSSYGATSSTYGTRASFGNEHAFQDEYFKNRSPFQSSQRYFPNELRHSTSWLTSYREDPYKSVEAYKELEKETRERLPFDEHTNYLKYGNHGLGFASIPAAFDENTLPLDTETSTTLSTTLTATHKPLVEGTVSTTTQTIPEVHSSSTTDSKIAPKSATTITTTSGPNVETNTLGNAVSSSTSTILLPTMPPTVSVTPKQYSDVTRFLMTVTTSSNSSSSVTESPGVSFDGNFILSSDKHSSSINPSSSFVPSDFKNGFFNTIWKPSSEPTSSLKNSNQDNTFNLPASWQSGSSHQILNLSAIQHAGFQNALLNLQNNWKNTLQNGLLNTQTSPKSAIPSSLLNYLVSREPKNNDAIFGNYVLPSEPKLTFKDNIQGKFMEYLIPEESKQLLNNVKNNAQNTYLDYVLRQEPKQDISFRSLQSQALQPQALQSQAFNYVPLMMSREQKLTLPISTLSSMSRPIENMNYVPTVMPYFNADSSSSSRFTLGSSLPESLSSGLQGSLSASIPNSIPGSIPGGITAGMPASISTGIPTRIPTMMDFQQTFQQPDQIRSLQTTVSPYSGLQLQLGGFSGIDYGLRSNGPEVRPMELGIAKVGLNLPEFPRPNIPTFSKIGFGQQLW</sequence>
<reference evidence="3" key="2">
    <citation type="journal article" date="2023" name="Commun. Biol.">
        <title>Intrasexual cuticular hydrocarbon dimorphism in a wasp sheds light on hydrocarbon biosynthesis genes in Hymenoptera.</title>
        <authorList>
            <person name="Moris V.C."/>
            <person name="Podsiadlowski L."/>
            <person name="Martin S."/>
            <person name="Oeyen J.P."/>
            <person name="Donath A."/>
            <person name="Petersen M."/>
            <person name="Wilbrandt J."/>
            <person name="Misof B."/>
            <person name="Liedtke D."/>
            <person name="Thamm M."/>
            <person name="Scheiner R."/>
            <person name="Schmitt T."/>
            <person name="Niehuis O."/>
        </authorList>
    </citation>
    <scope>NUCLEOTIDE SEQUENCE</scope>
    <source>
        <strain evidence="3">GBR_01_08_01A</strain>
    </source>
</reference>
<organism evidence="3 4">
    <name type="scientific">Odynerus spinipes</name>
    <dbReference type="NCBI Taxonomy" id="1348599"/>
    <lineage>
        <taxon>Eukaryota</taxon>
        <taxon>Metazoa</taxon>
        <taxon>Ecdysozoa</taxon>
        <taxon>Arthropoda</taxon>
        <taxon>Hexapoda</taxon>
        <taxon>Insecta</taxon>
        <taxon>Pterygota</taxon>
        <taxon>Neoptera</taxon>
        <taxon>Endopterygota</taxon>
        <taxon>Hymenoptera</taxon>
        <taxon>Apocrita</taxon>
        <taxon>Aculeata</taxon>
        <taxon>Vespoidea</taxon>
        <taxon>Vespidae</taxon>
        <taxon>Eumeninae</taxon>
        <taxon>Odynerus</taxon>
    </lineage>
</organism>
<reference evidence="3" key="1">
    <citation type="submission" date="2021-08" db="EMBL/GenBank/DDBJ databases">
        <authorList>
            <person name="Misof B."/>
            <person name="Oliver O."/>
            <person name="Podsiadlowski L."/>
            <person name="Donath A."/>
            <person name="Peters R."/>
            <person name="Mayer C."/>
            <person name="Rust J."/>
            <person name="Gunkel S."/>
            <person name="Lesny P."/>
            <person name="Martin S."/>
            <person name="Oeyen J.P."/>
            <person name="Petersen M."/>
            <person name="Panagiotis P."/>
            <person name="Wilbrandt J."/>
            <person name="Tanja T."/>
        </authorList>
    </citation>
    <scope>NUCLEOTIDE SEQUENCE</scope>
    <source>
        <strain evidence="3">GBR_01_08_01A</strain>
        <tissue evidence="3">Thorax + abdomen</tissue>
    </source>
</reference>
<proteinExistence type="predicted"/>
<evidence type="ECO:0000313" key="4">
    <source>
        <dbReference type="Proteomes" id="UP001258017"/>
    </source>
</evidence>
<evidence type="ECO:0000256" key="1">
    <source>
        <dbReference type="SAM" id="MobiDB-lite"/>
    </source>
</evidence>
<dbReference type="EMBL" id="JAIFRP010000021">
    <property type="protein sequence ID" value="KAK2585658.1"/>
    <property type="molecule type" value="Genomic_DNA"/>
</dbReference>
<dbReference type="AlphaFoldDB" id="A0AAD9RTY9"/>
<name>A0AAD9RTY9_9HYME</name>
<feature type="region of interest" description="Disordered" evidence="1">
    <location>
        <begin position="246"/>
        <end position="273"/>
    </location>
</feature>
<accession>A0AAD9RTY9</accession>
<keyword evidence="4" id="KW-1185">Reference proteome</keyword>
<dbReference type="Proteomes" id="UP001258017">
    <property type="component" value="Unassembled WGS sequence"/>
</dbReference>
<evidence type="ECO:0000256" key="2">
    <source>
        <dbReference type="SAM" id="SignalP"/>
    </source>
</evidence>